<organism evidence="1 2">
    <name type="scientific">Thelephora ganbajun</name>
    <name type="common">Ganba fungus</name>
    <dbReference type="NCBI Taxonomy" id="370292"/>
    <lineage>
        <taxon>Eukaryota</taxon>
        <taxon>Fungi</taxon>
        <taxon>Dikarya</taxon>
        <taxon>Basidiomycota</taxon>
        <taxon>Agaricomycotina</taxon>
        <taxon>Agaricomycetes</taxon>
        <taxon>Thelephorales</taxon>
        <taxon>Thelephoraceae</taxon>
        <taxon>Thelephora</taxon>
    </lineage>
</organism>
<dbReference type="Proteomes" id="UP000886501">
    <property type="component" value="Unassembled WGS sequence"/>
</dbReference>
<reference evidence="1" key="1">
    <citation type="submission" date="2019-10" db="EMBL/GenBank/DDBJ databases">
        <authorList>
            <consortium name="DOE Joint Genome Institute"/>
            <person name="Kuo A."/>
            <person name="Miyauchi S."/>
            <person name="Kiss E."/>
            <person name="Drula E."/>
            <person name="Kohler A."/>
            <person name="Sanchez-Garcia M."/>
            <person name="Andreopoulos B."/>
            <person name="Barry K.W."/>
            <person name="Bonito G."/>
            <person name="Buee M."/>
            <person name="Carver A."/>
            <person name="Chen C."/>
            <person name="Cichocki N."/>
            <person name="Clum A."/>
            <person name="Culley D."/>
            <person name="Crous P.W."/>
            <person name="Fauchery L."/>
            <person name="Girlanda M."/>
            <person name="Hayes R."/>
            <person name="Keri Z."/>
            <person name="Labutti K."/>
            <person name="Lipzen A."/>
            <person name="Lombard V."/>
            <person name="Magnuson J."/>
            <person name="Maillard F."/>
            <person name="Morin E."/>
            <person name="Murat C."/>
            <person name="Nolan M."/>
            <person name="Ohm R."/>
            <person name="Pangilinan J."/>
            <person name="Pereira M."/>
            <person name="Perotto S."/>
            <person name="Peter M."/>
            <person name="Riley R."/>
            <person name="Sitrit Y."/>
            <person name="Stielow B."/>
            <person name="Szollosi G."/>
            <person name="Zifcakova L."/>
            <person name="Stursova M."/>
            <person name="Spatafora J.W."/>
            <person name="Tedersoo L."/>
            <person name="Vaario L.-M."/>
            <person name="Yamada A."/>
            <person name="Yan M."/>
            <person name="Wang P."/>
            <person name="Xu J."/>
            <person name="Bruns T."/>
            <person name="Baldrian P."/>
            <person name="Vilgalys R."/>
            <person name="Henrissat B."/>
            <person name="Grigoriev I.V."/>
            <person name="Hibbett D."/>
            <person name="Nagy L.G."/>
            <person name="Martin F.M."/>
        </authorList>
    </citation>
    <scope>NUCLEOTIDE SEQUENCE</scope>
    <source>
        <strain evidence="1">P2</strain>
    </source>
</reference>
<proteinExistence type="predicted"/>
<keyword evidence="1" id="KW-0808">Transferase</keyword>
<name>A0ACB6Z845_THEGA</name>
<evidence type="ECO:0000313" key="1">
    <source>
        <dbReference type="EMBL" id="KAF9645679.1"/>
    </source>
</evidence>
<comment type="caution">
    <text evidence="1">The sequence shown here is derived from an EMBL/GenBank/DDBJ whole genome shotgun (WGS) entry which is preliminary data.</text>
</comment>
<gene>
    <name evidence="1" type="ORF">BDM02DRAFT_474083</name>
</gene>
<protein>
    <submittedName>
        <fullName evidence="1">4-hydroxybenzoate polyprenyl transferase</fullName>
    </submittedName>
</protein>
<evidence type="ECO:0000313" key="2">
    <source>
        <dbReference type="Proteomes" id="UP000886501"/>
    </source>
</evidence>
<accession>A0ACB6Z845</accession>
<keyword evidence="2" id="KW-1185">Reference proteome</keyword>
<sequence>MPRLSRMFKLHVVPPRALPRLCTPLSSTAFLQQLRLRLRTQTLGYGRVGCRHTSTFSSADPIAVSAPSQPPPKSWVERTPQKIRPYLYLTRIDKPIGTLLLYYPCTWSITMASYALNLPISTPLTYLTLFGVGAFVMRGAGCTVNDMWDRNLDKGVDRTKARPIANGNVTIPQAFGFLGLQLSAGLAVLTQLNWYSILLGASSLSVVTIYPFMKRITYWPQGVLGLAFNWGALLGWSAVAGSVDWTVCLPLYAGGVAWTLVYDTIYAHQDKTDDVKMGIRSTALLFGDHTRSVLSALSVTSVGLIGTAGYMTDTLLTGIVGIPFYAGLGVGALQLARVLKRTDFDDRASCWKGFVGCGWSGFWIWMGAVGNYFYLMA</sequence>
<reference evidence="1" key="2">
    <citation type="journal article" date="2020" name="Nat. Commun.">
        <title>Large-scale genome sequencing of mycorrhizal fungi provides insights into the early evolution of symbiotic traits.</title>
        <authorList>
            <person name="Miyauchi S."/>
            <person name="Kiss E."/>
            <person name="Kuo A."/>
            <person name="Drula E."/>
            <person name="Kohler A."/>
            <person name="Sanchez-Garcia M."/>
            <person name="Morin E."/>
            <person name="Andreopoulos B."/>
            <person name="Barry K.W."/>
            <person name="Bonito G."/>
            <person name="Buee M."/>
            <person name="Carver A."/>
            <person name="Chen C."/>
            <person name="Cichocki N."/>
            <person name="Clum A."/>
            <person name="Culley D."/>
            <person name="Crous P.W."/>
            <person name="Fauchery L."/>
            <person name="Girlanda M."/>
            <person name="Hayes R.D."/>
            <person name="Keri Z."/>
            <person name="LaButti K."/>
            <person name="Lipzen A."/>
            <person name="Lombard V."/>
            <person name="Magnuson J."/>
            <person name="Maillard F."/>
            <person name="Murat C."/>
            <person name="Nolan M."/>
            <person name="Ohm R.A."/>
            <person name="Pangilinan J."/>
            <person name="Pereira M.F."/>
            <person name="Perotto S."/>
            <person name="Peter M."/>
            <person name="Pfister S."/>
            <person name="Riley R."/>
            <person name="Sitrit Y."/>
            <person name="Stielow J.B."/>
            <person name="Szollosi G."/>
            <person name="Zifcakova L."/>
            <person name="Stursova M."/>
            <person name="Spatafora J.W."/>
            <person name="Tedersoo L."/>
            <person name="Vaario L.M."/>
            <person name="Yamada A."/>
            <person name="Yan M."/>
            <person name="Wang P."/>
            <person name="Xu J."/>
            <person name="Bruns T."/>
            <person name="Baldrian P."/>
            <person name="Vilgalys R."/>
            <person name="Dunand C."/>
            <person name="Henrissat B."/>
            <person name="Grigoriev I.V."/>
            <person name="Hibbett D."/>
            <person name="Nagy L.G."/>
            <person name="Martin F.M."/>
        </authorList>
    </citation>
    <scope>NUCLEOTIDE SEQUENCE</scope>
    <source>
        <strain evidence="1">P2</strain>
    </source>
</reference>
<dbReference type="EMBL" id="MU118082">
    <property type="protein sequence ID" value="KAF9645679.1"/>
    <property type="molecule type" value="Genomic_DNA"/>
</dbReference>